<name>A0A2J6RJ73_HYAVF</name>
<proteinExistence type="predicted"/>
<dbReference type="STRING" id="1149755.A0A2J6RJ73"/>
<accession>A0A2J6RJ73</accession>
<keyword evidence="2" id="KW-1185">Reference proteome</keyword>
<evidence type="ECO:0000313" key="1">
    <source>
        <dbReference type="EMBL" id="PMD38566.1"/>
    </source>
</evidence>
<dbReference type="OrthoDB" id="3541994at2759"/>
<evidence type="ECO:0000313" key="2">
    <source>
        <dbReference type="Proteomes" id="UP000235786"/>
    </source>
</evidence>
<sequence>MPLKTTKNNPVASRGPSLPPEIWSMVGEQIQSQDAILALILTCRTFRDLFTPFLRREFLLQLSKIPTQKLRQKFLPTSLRHTRRFEVFLGEFWGRIDDSTYGTYDVKHTDLYASFLIRILKETSNLQSFRWLNTSYEESYETSLLLRNPEILQLLKHSPTLKHLSIVFSSELLNDYTPACRCWIPLDGFKNLTSLELYNFYGSFTSLVDNLVTALANCPELKVLGLGMQYDDIFDGMPDDLSENYHVEFLAKLCMVYASRKGTSPLRLNTLRLGHELFLYKHSFRLDIDHMYLSKLVQLDCLKTFHIHNGSINYDQQDNDAMKIDWHQLLDCRSLQQLSVTRFRRDVRNWLMDFGSSIKDLIITDLYSPYDKDLDHFDPLEDVHLSMLFVQSKPGNKRELDDWSDRITNTWDTARIDADVITVLDRLPDGGAHLTRLGLCLDFGTQWELFSSHLENLTGLLQLRINNIHYCAGQFPRQESSLWPGVTSSDDIAYHYALLIQSKCPSLQYIQIEQCTWEVHFGEIESVDEETCNQPVYFRPLSDDEVMSIELFALADGSAQGGLSGLREPRRYYSDAVLNEV</sequence>
<reference evidence="1 2" key="1">
    <citation type="submission" date="2016-04" db="EMBL/GenBank/DDBJ databases">
        <title>A degradative enzymes factory behind the ericoid mycorrhizal symbiosis.</title>
        <authorList>
            <consortium name="DOE Joint Genome Institute"/>
            <person name="Martino E."/>
            <person name="Morin E."/>
            <person name="Grelet G."/>
            <person name="Kuo A."/>
            <person name="Kohler A."/>
            <person name="Daghino S."/>
            <person name="Barry K."/>
            <person name="Choi C."/>
            <person name="Cichocki N."/>
            <person name="Clum A."/>
            <person name="Copeland A."/>
            <person name="Hainaut M."/>
            <person name="Haridas S."/>
            <person name="Labutti K."/>
            <person name="Lindquist E."/>
            <person name="Lipzen A."/>
            <person name="Khouja H.-R."/>
            <person name="Murat C."/>
            <person name="Ohm R."/>
            <person name="Olson A."/>
            <person name="Spatafora J."/>
            <person name="Veneault-Fourrey C."/>
            <person name="Henrissat B."/>
            <person name="Grigoriev I."/>
            <person name="Martin F."/>
            <person name="Perotto S."/>
        </authorList>
    </citation>
    <scope>NUCLEOTIDE SEQUENCE [LARGE SCALE GENOMIC DNA]</scope>
    <source>
        <strain evidence="1 2">F</strain>
    </source>
</reference>
<protein>
    <recommendedName>
        <fullName evidence="3">F-box domain-containing protein</fullName>
    </recommendedName>
</protein>
<gene>
    <name evidence="1" type="ORF">L207DRAFT_568188</name>
</gene>
<evidence type="ECO:0008006" key="3">
    <source>
        <dbReference type="Google" id="ProtNLM"/>
    </source>
</evidence>
<dbReference type="Proteomes" id="UP000235786">
    <property type="component" value="Unassembled WGS sequence"/>
</dbReference>
<dbReference type="EMBL" id="KZ613948">
    <property type="protein sequence ID" value="PMD38566.1"/>
    <property type="molecule type" value="Genomic_DNA"/>
</dbReference>
<dbReference type="AlphaFoldDB" id="A0A2J6RJ73"/>
<organism evidence="1 2">
    <name type="scientific">Hyaloscypha variabilis (strain UAMH 11265 / GT02V1 / F)</name>
    <name type="common">Meliniomyces variabilis</name>
    <dbReference type="NCBI Taxonomy" id="1149755"/>
    <lineage>
        <taxon>Eukaryota</taxon>
        <taxon>Fungi</taxon>
        <taxon>Dikarya</taxon>
        <taxon>Ascomycota</taxon>
        <taxon>Pezizomycotina</taxon>
        <taxon>Leotiomycetes</taxon>
        <taxon>Helotiales</taxon>
        <taxon>Hyaloscyphaceae</taxon>
        <taxon>Hyaloscypha</taxon>
        <taxon>Hyaloscypha variabilis</taxon>
    </lineage>
</organism>